<proteinExistence type="predicted"/>
<name>A0AB33VJ36_RALSU</name>
<organism evidence="1 2">
    <name type="scientific">Ralstonia solanacearum (strain UW551)</name>
    <dbReference type="NCBI Taxonomy" id="342110"/>
    <lineage>
        <taxon>Bacteria</taxon>
        <taxon>Pseudomonadati</taxon>
        <taxon>Pseudomonadota</taxon>
        <taxon>Betaproteobacteria</taxon>
        <taxon>Burkholderiales</taxon>
        <taxon>Burkholderiaceae</taxon>
        <taxon>Ralstonia</taxon>
        <taxon>Ralstonia solanacearum species complex</taxon>
    </lineage>
</organism>
<accession>A0AB33VJ36</accession>
<sequence>MVLPASAVPANVGVLSLVLPPVATAPVTGSTSSATLTMAGWAGATVSTVNAAAAGVLEVPLLSVWMAVIWWPPLDTVGSV</sequence>
<dbReference type="AlphaFoldDB" id="A0AB33VJ36"/>
<evidence type="ECO:0000313" key="1">
    <source>
        <dbReference type="EMBL" id="EAP74838.1"/>
    </source>
</evidence>
<evidence type="ECO:0000313" key="2">
    <source>
        <dbReference type="Proteomes" id="UP000005933"/>
    </source>
</evidence>
<dbReference type="EMBL" id="AAKL01000001">
    <property type="protein sequence ID" value="EAP74838.1"/>
    <property type="molecule type" value="Genomic_DNA"/>
</dbReference>
<protein>
    <submittedName>
        <fullName evidence="1">Uncharacterized protein</fullName>
    </submittedName>
</protein>
<gene>
    <name evidence="1" type="ORF">RRSL_04703</name>
</gene>
<reference evidence="1 2" key="1">
    <citation type="journal article" date="2006" name="Mol. Plant Microbe Interact.">
        <title>Identification of open reading frames unique to a select agent: Ralstonia solanacearum race 3 biovar 2.</title>
        <authorList>
            <person name="Gabriel D.W."/>
            <person name="Allen C."/>
            <person name="Schell M."/>
            <person name="Denny T.P."/>
            <person name="Greenberg J.T."/>
            <person name="Duan Y.P."/>
            <person name="Flores-Cruz Z."/>
            <person name="Huang Q."/>
            <person name="Clifford J.M."/>
            <person name="Presting G."/>
            <person name="Gonzalez E.T."/>
            <person name="Reddy J."/>
            <person name="Elphinstone J."/>
            <person name="Swanson J."/>
            <person name="Yao J."/>
            <person name="Mulholland V."/>
            <person name="Liu L."/>
            <person name="Farmerie W."/>
            <person name="Patnaikuni M."/>
            <person name="Balogh B."/>
            <person name="Norman D."/>
            <person name="Alvarez A."/>
            <person name="Castillo J.A."/>
            <person name="Jones J."/>
            <person name="Saddler G."/>
            <person name="Walunas T."/>
            <person name="Zhukov A."/>
            <person name="Mikhailova N."/>
        </authorList>
    </citation>
    <scope>NUCLEOTIDE SEQUENCE [LARGE SCALE GENOMIC DNA]</scope>
    <source>
        <strain evidence="1 2">UW551</strain>
    </source>
</reference>
<dbReference type="Proteomes" id="UP000005933">
    <property type="component" value="Unassembled WGS sequence"/>
</dbReference>
<comment type="caution">
    <text evidence="1">The sequence shown here is derived from an EMBL/GenBank/DDBJ whole genome shotgun (WGS) entry which is preliminary data.</text>
</comment>